<organism evidence="1">
    <name type="scientific">Bacillus cereus group sp. MS39</name>
    <dbReference type="NCBI Taxonomy" id="3041344"/>
    <lineage>
        <taxon>Bacteria</taxon>
        <taxon>Bacillati</taxon>
        <taxon>Bacillota</taxon>
        <taxon>Bacilli</taxon>
        <taxon>Bacillales</taxon>
        <taxon>Bacillaceae</taxon>
        <taxon>Bacillus</taxon>
        <taxon>Bacillus cereus group</taxon>
    </lineage>
</organism>
<proteinExistence type="predicted"/>
<dbReference type="RefSeq" id="WP_164085686.1">
    <property type="nucleotide sequence ID" value="NZ_CP123058.1"/>
</dbReference>
<sequence>MNQLSFFEAIDEKKEIRRLVVKELKNYKALCVRMKNQEEQDQAGVSFFFLK</sequence>
<gene>
    <name evidence="1" type="ORF">QEP67_15545</name>
</gene>
<protein>
    <submittedName>
        <fullName evidence="1">Uncharacterized protein</fullName>
    </submittedName>
</protein>
<reference evidence="1" key="1">
    <citation type="submission" date="2023-04" db="EMBL/GenBank/DDBJ databases">
        <title>Bacillus cereus group whole genome sequencing.</title>
        <authorList>
            <person name="Kang M."/>
            <person name="Kim H.J."/>
        </authorList>
    </citation>
    <scope>NUCLEOTIDE SEQUENCE</scope>
    <source>
        <strain evidence="1">MS39</strain>
    </source>
</reference>
<dbReference type="AlphaFoldDB" id="A0AAU8EZQ8"/>
<dbReference type="GeneID" id="51137365"/>
<name>A0AAU8EZQ8_9BACI</name>
<dbReference type="EMBL" id="CP123058">
    <property type="protein sequence ID" value="XCH16902.1"/>
    <property type="molecule type" value="Genomic_DNA"/>
</dbReference>
<accession>A0AAU8EZQ8</accession>
<evidence type="ECO:0000313" key="1">
    <source>
        <dbReference type="EMBL" id="XCH16902.1"/>
    </source>
</evidence>